<protein>
    <submittedName>
        <fullName evidence="2">Uncharacterized protein</fullName>
    </submittedName>
</protein>
<dbReference type="GeneID" id="20639225"/>
<keyword evidence="1" id="KW-0732">Signal</keyword>
<keyword evidence="3" id="KW-1185">Reference proteome</keyword>
<dbReference type="InParanoid" id="G5A0F1"/>
<name>G5A0F1_PHYSP</name>
<dbReference type="OMA" id="MTACILD"/>
<evidence type="ECO:0000313" key="2">
    <source>
        <dbReference type="EMBL" id="EGZ11340.1"/>
    </source>
</evidence>
<sequence>MKLLRPQTPANIAALLFVAARGGFALADEVELSVEAYTEDTSCSEVVYVEIGSDACPDASSCSAENDEVGGFQYAVSTSCTTDRTAYFATAFKGQSYLTIETYASSCVEELYDTRSYLADGECHPYKYGHFKIGEGDDNTTSVFISDSGCDSTDWNEDWSALTDSELNTGACITNGMVVFRSRLELEFEFDRLCRHF</sequence>
<dbReference type="EMBL" id="JH159158">
    <property type="protein sequence ID" value="EGZ11340.1"/>
    <property type="molecule type" value="Genomic_DNA"/>
</dbReference>
<feature type="chain" id="PRO_5003472593" evidence="1">
    <location>
        <begin position="28"/>
        <end position="197"/>
    </location>
</feature>
<dbReference type="Proteomes" id="UP000002640">
    <property type="component" value="Unassembled WGS sequence"/>
</dbReference>
<dbReference type="AlphaFoldDB" id="G5A0F1"/>
<feature type="signal peptide" evidence="1">
    <location>
        <begin position="1"/>
        <end position="27"/>
    </location>
</feature>
<reference evidence="2 3" key="1">
    <citation type="journal article" date="2006" name="Science">
        <title>Phytophthora genome sequences uncover evolutionary origins and mechanisms of pathogenesis.</title>
        <authorList>
            <person name="Tyler B.M."/>
            <person name="Tripathy S."/>
            <person name="Zhang X."/>
            <person name="Dehal P."/>
            <person name="Jiang R.H."/>
            <person name="Aerts A."/>
            <person name="Arredondo F.D."/>
            <person name="Baxter L."/>
            <person name="Bensasson D."/>
            <person name="Beynon J.L."/>
            <person name="Chapman J."/>
            <person name="Damasceno C.M."/>
            <person name="Dorrance A.E."/>
            <person name="Dou D."/>
            <person name="Dickerman A.W."/>
            <person name="Dubchak I.L."/>
            <person name="Garbelotto M."/>
            <person name="Gijzen M."/>
            <person name="Gordon S.G."/>
            <person name="Govers F."/>
            <person name="Grunwald N.J."/>
            <person name="Huang W."/>
            <person name="Ivors K.L."/>
            <person name="Jones R.W."/>
            <person name="Kamoun S."/>
            <person name="Krampis K."/>
            <person name="Lamour K.H."/>
            <person name="Lee M.K."/>
            <person name="McDonald W.H."/>
            <person name="Medina M."/>
            <person name="Meijer H.J."/>
            <person name="Nordberg E.K."/>
            <person name="Maclean D.J."/>
            <person name="Ospina-Giraldo M.D."/>
            <person name="Morris P.F."/>
            <person name="Phuntumart V."/>
            <person name="Putnam N.H."/>
            <person name="Rash S."/>
            <person name="Rose J.K."/>
            <person name="Sakihama Y."/>
            <person name="Salamov A.A."/>
            <person name="Savidor A."/>
            <person name="Scheuring C.F."/>
            <person name="Smith B.M."/>
            <person name="Sobral B.W."/>
            <person name="Terry A."/>
            <person name="Torto-Alalibo T.A."/>
            <person name="Win J."/>
            <person name="Xu Z."/>
            <person name="Zhang H."/>
            <person name="Grigoriev I.V."/>
            <person name="Rokhsar D.S."/>
            <person name="Boore J.L."/>
        </authorList>
    </citation>
    <scope>NUCLEOTIDE SEQUENCE [LARGE SCALE GENOMIC DNA]</scope>
    <source>
        <strain evidence="2 3">P6497</strain>
    </source>
</reference>
<dbReference type="STRING" id="1094619.G5A0F1"/>
<gene>
    <name evidence="2" type="ORF">PHYSODRAFT_260857</name>
</gene>
<dbReference type="RefSeq" id="XP_009534085.1">
    <property type="nucleotide sequence ID" value="XM_009535790.1"/>
</dbReference>
<evidence type="ECO:0000256" key="1">
    <source>
        <dbReference type="SAM" id="SignalP"/>
    </source>
</evidence>
<dbReference type="KEGG" id="psoj:PHYSODRAFT_260857"/>
<organism evidence="2 3">
    <name type="scientific">Phytophthora sojae (strain P6497)</name>
    <name type="common">Soybean stem and root rot agent</name>
    <name type="synonym">Phytophthora megasperma f. sp. glycines</name>
    <dbReference type="NCBI Taxonomy" id="1094619"/>
    <lineage>
        <taxon>Eukaryota</taxon>
        <taxon>Sar</taxon>
        <taxon>Stramenopiles</taxon>
        <taxon>Oomycota</taxon>
        <taxon>Peronosporomycetes</taxon>
        <taxon>Peronosporales</taxon>
        <taxon>Peronosporaceae</taxon>
        <taxon>Phytophthora</taxon>
    </lineage>
</organism>
<accession>G5A0F1</accession>
<proteinExistence type="predicted"/>
<evidence type="ECO:0000313" key="3">
    <source>
        <dbReference type="Proteomes" id="UP000002640"/>
    </source>
</evidence>